<name>A0A6A4JC10_APOLU</name>
<dbReference type="SMART" id="SM00645">
    <property type="entry name" value="Pept_C1"/>
    <property type="match status" value="1"/>
</dbReference>
<keyword evidence="7" id="KW-1185">Reference proteome</keyword>
<accession>A0A6A4JC10</accession>
<dbReference type="InterPro" id="IPR013128">
    <property type="entry name" value="Peptidase_C1A"/>
</dbReference>
<keyword evidence="3" id="KW-0378">Hydrolase</keyword>
<dbReference type="PANTHER" id="PTHR12411">
    <property type="entry name" value="CYSTEINE PROTEASE FAMILY C1-RELATED"/>
    <property type="match status" value="1"/>
</dbReference>
<evidence type="ECO:0000256" key="1">
    <source>
        <dbReference type="ARBA" id="ARBA00008455"/>
    </source>
</evidence>
<dbReference type="CDD" id="cd02248">
    <property type="entry name" value="Peptidase_C1A"/>
    <property type="match status" value="1"/>
</dbReference>
<dbReference type="InterPro" id="IPR025660">
    <property type="entry name" value="Pept_his_AS"/>
</dbReference>
<dbReference type="FunFam" id="3.90.70.10:FF:000006">
    <property type="entry name" value="Cathepsin S"/>
    <property type="match status" value="1"/>
</dbReference>
<keyword evidence="2" id="KW-0645">Protease</keyword>
<comment type="caution">
    <text evidence="6">The sequence shown here is derived from an EMBL/GenBank/DDBJ whole genome shotgun (WGS) entry which is preliminary data.</text>
</comment>
<proteinExistence type="inferred from homology"/>
<evidence type="ECO:0000256" key="2">
    <source>
        <dbReference type="ARBA" id="ARBA00022670"/>
    </source>
</evidence>
<gene>
    <name evidence="6" type="ORF">GE061_013032</name>
</gene>
<dbReference type="OrthoDB" id="10253408at2759"/>
<dbReference type="InterPro" id="IPR039417">
    <property type="entry name" value="Peptidase_C1A_papain-like"/>
</dbReference>
<keyword evidence="4" id="KW-0788">Thiol protease</keyword>
<dbReference type="SUPFAM" id="SSF54001">
    <property type="entry name" value="Cysteine proteinases"/>
    <property type="match status" value="1"/>
</dbReference>
<dbReference type="PRINTS" id="PR00705">
    <property type="entry name" value="PAPAIN"/>
</dbReference>
<dbReference type="Proteomes" id="UP000466442">
    <property type="component" value="Unassembled WGS sequence"/>
</dbReference>
<sequence>MTGVCILISALLTVCLLEYADLGSTPEDPFNIFGAPMNSRKKRQADQNPAGTLEALLDNIKAIEDHNLLSDVGDVTFKMKLNKFAYEAPEVFNKLRNGFRLFSRANPIPDGLKDFVTQALKFVGPIFTQITGTVDWRFAGADWLAWLVWDQEECASCWAFTTIAAIEGQIMRSTGRTVYLSQQNLIDCAKSDYGGHGCNGGSMVGAYKYVRDHGVNTAISYPYEGKDGTCRHDSLSAIRVNGYRQIEEGNETQLMEAVATVGPVAAGMDGSLRSFQFYSRGVYYDPLCSSTNLNHGVLVMGYGRTSGGMDYWIVKNSYGTDWGEGGYFRIARNKGNHCGIATLATYPVL</sequence>
<dbReference type="EMBL" id="WIXP02000004">
    <property type="protein sequence ID" value="KAF6212509.1"/>
    <property type="molecule type" value="Genomic_DNA"/>
</dbReference>
<dbReference type="InterPro" id="IPR000668">
    <property type="entry name" value="Peptidase_C1A_C"/>
</dbReference>
<evidence type="ECO:0000256" key="4">
    <source>
        <dbReference type="ARBA" id="ARBA00022807"/>
    </source>
</evidence>
<reference evidence="6" key="1">
    <citation type="journal article" date="2021" name="Mol. Ecol. Resour.">
        <title>Apolygus lucorum genome provides insights into omnivorousness and mesophyll feeding.</title>
        <authorList>
            <person name="Liu Y."/>
            <person name="Liu H."/>
            <person name="Wang H."/>
            <person name="Huang T."/>
            <person name="Liu B."/>
            <person name="Yang B."/>
            <person name="Yin L."/>
            <person name="Li B."/>
            <person name="Zhang Y."/>
            <person name="Zhang S."/>
            <person name="Jiang F."/>
            <person name="Zhang X."/>
            <person name="Ren Y."/>
            <person name="Wang B."/>
            <person name="Wang S."/>
            <person name="Lu Y."/>
            <person name="Wu K."/>
            <person name="Fan W."/>
            <person name="Wang G."/>
        </authorList>
    </citation>
    <scope>NUCLEOTIDE SEQUENCE</scope>
    <source>
        <strain evidence="6">12Hb</strain>
    </source>
</reference>
<dbReference type="PROSITE" id="PS00639">
    <property type="entry name" value="THIOL_PROTEASE_HIS"/>
    <property type="match status" value="1"/>
</dbReference>
<dbReference type="AlphaFoldDB" id="A0A6A4JC10"/>
<protein>
    <recommendedName>
        <fullName evidence="5">Peptidase C1A papain C-terminal domain-containing protein</fullName>
    </recommendedName>
</protein>
<dbReference type="GO" id="GO:0006508">
    <property type="term" value="P:proteolysis"/>
    <property type="evidence" value="ECO:0007669"/>
    <property type="project" value="UniProtKB-KW"/>
</dbReference>
<comment type="similarity">
    <text evidence="1">Belongs to the peptidase C1 family.</text>
</comment>
<evidence type="ECO:0000313" key="6">
    <source>
        <dbReference type="EMBL" id="KAF6212509.1"/>
    </source>
</evidence>
<evidence type="ECO:0000256" key="3">
    <source>
        <dbReference type="ARBA" id="ARBA00022801"/>
    </source>
</evidence>
<dbReference type="GO" id="GO:0008234">
    <property type="term" value="F:cysteine-type peptidase activity"/>
    <property type="evidence" value="ECO:0007669"/>
    <property type="project" value="UniProtKB-KW"/>
</dbReference>
<dbReference type="InterPro" id="IPR038765">
    <property type="entry name" value="Papain-like_cys_pep_sf"/>
</dbReference>
<organism evidence="6 7">
    <name type="scientific">Apolygus lucorum</name>
    <name type="common">Small green plant bug</name>
    <name type="synonym">Lygocoris lucorum</name>
    <dbReference type="NCBI Taxonomy" id="248454"/>
    <lineage>
        <taxon>Eukaryota</taxon>
        <taxon>Metazoa</taxon>
        <taxon>Ecdysozoa</taxon>
        <taxon>Arthropoda</taxon>
        <taxon>Hexapoda</taxon>
        <taxon>Insecta</taxon>
        <taxon>Pterygota</taxon>
        <taxon>Neoptera</taxon>
        <taxon>Paraneoptera</taxon>
        <taxon>Hemiptera</taxon>
        <taxon>Heteroptera</taxon>
        <taxon>Panheteroptera</taxon>
        <taxon>Cimicomorpha</taxon>
        <taxon>Miridae</taxon>
        <taxon>Mirini</taxon>
        <taxon>Apolygus</taxon>
    </lineage>
</organism>
<feature type="domain" description="Peptidase C1A papain C-terminal" evidence="5">
    <location>
        <begin position="130"/>
        <end position="348"/>
    </location>
</feature>
<evidence type="ECO:0000259" key="5">
    <source>
        <dbReference type="SMART" id="SM00645"/>
    </source>
</evidence>
<dbReference type="Gene3D" id="3.90.70.10">
    <property type="entry name" value="Cysteine proteinases"/>
    <property type="match status" value="1"/>
</dbReference>
<dbReference type="Pfam" id="PF00112">
    <property type="entry name" value="Peptidase_C1"/>
    <property type="match status" value="1"/>
</dbReference>
<evidence type="ECO:0000313" key="7">
    <source>
        <dbReference type="Proteomes" id="UP000466442"/>
    </source>
</evidence>